<reference evidence="3" key="1">
    <citation type="submission" date="2017-06" db="EMBL/GenBank/DDBJ databases">
        <title>Complete genome sequence of Capnocytophaga sp. KCOM 1579 (=ChDC OS43) isolated from a human refractory periapical abscess lesion.</title>
        <authorList>
            <person name="Kook J.-K."/>
            <person name="Park S.-N."/>
            <person name="Lim Y.K."/>
            <person name="Roh H."/>
        </authorList>
    </citation>
    <scope>NUCLEOTIDE SEQUENCE [LARGE SCALE GENOMIC DNA]</scope>
    <source>
        <strain evidence="3">ChDC OS43</strain>
    </source>
</reference>
<dbReference type="RefSeq" id="WP_009420594.1">
    <property type="nucleotide sequence ID" value="NZ_CP022022.1"/>
</dbReference>
<gene>
    <name evidence="2" type="ORF">CBG49_03340</name>
</gene>
<evidence type="ECO:0000256" key="1">
    <source>
        <dbReference type="ARBA" id="ARBA00022649"/>
    </source>
</evidence>
<dbReference type="EMBL" id="CP022022">
    <property type="protein sequence ID" value="ASF42197.1"/>
    <property type="molecule type" value="Genomic_DNA"/>
</dbReference>
<dbReference type="InterPro" id="IPR035093">
    <property type="entry name" value="RelE/ParE_toxin_dom_sf"/>
</dbReference>
<sequence>MEDLTIIWLPKAKIQLYDISLYWLEKTQSESYILKLEAEIAKICEMLEYNPRIGTIVDNRKDVRRVIVLRNFSIFYQIIEQKQVIEIISFWDNRNNPEKLNLNRI</sequence>
<evidence type="ECO:0000313" key="3">
    <source>
        <dbReference type="Proteomes" id="UP000197007"/>
    </source>
</evidence>
<accession>A0A1Z4BLR0</accession>
<dbReference type="Proteomes" id="UP000197007">
    <property type="component" value="Chromosome"/>
</dbReference>
<keyword evidence="1" id="KW-1277">Toxin-antitoxin system</keyword>
<dbReference type="InterPro" id="IPR007712">
    <property type="entry name" value="RelE/ParE_toxin"/>
</dbReference>
<protein>
    <submittedName>
        <fullName evidence="2">RelE/ParE family toxin</fullName>
    </submittedName>
</protein>
<dbReference type="Pfam" id="PF05016">
    <property type="entry name" value="ParE_toxin"/>
    <property type="match status" value="1"/>
</dbReference>
<dbReference type="Gene3D" id="3.30.2310.20">
    <property type="entry name" value="RelE-like"/>
    <property type="match status" value="1"/>
</dbReference>
<organism evidence="2 3">
    <name type="scientific">Capnocytophaga endodontalis</name>
    <dbReference type="NCBI Taxonomy" id="2708117"/>
    <lineage>
        <taxon>Bacteria</taxon>
        <taxon>Pseudomonadati</taxon>
        <taxon>Bacteroidota</taxon>
        <taxon>Flavobacteriia</taxon>
        <taxon>Flavobacteriales</taxon>
        <taxon>Flavobacteriaceae</taxon>
        <taxon>Capnocytophaga</taxon>
    </lineage>
</organism>
<keyword evidence="3" id="KW-1185">Reference proteome</keyword>
<evidence type="ECO:0000313" key="2">
    <source>
        <dbReference type="EMBL" id="ASF42197.1"/>
    </source>
</evidence>
<proteinExistence type="predicted"/>
<dbReference type="AlphaFoldDB" id="A0A1Z4BLR0"/>
<name>A0A1Z4BLR0_9FLAO</name>
<dbReference type="KEGG" id="capn:CBG49_03340"/>